<sequence>MAIETSLVNSIPSGLSAGSFKAFLMVHPVGVAVAGGALVGMGTYYLMNKFFKKKKEPAVA</sequence>
<accession>A0A0A6PEK3</accession>
<keyword evidence="1" id="KW-0472">Membrane</keyword>
<protein>
    <submittedName>
        <fullName evidence="2">Uncharacterized protein</fullName>
    </submittedName>
</protein>
<dbReference type="AlphaFoldDB" id="A0A0A6PEK3"/>
<name>A0A0A6PEK3_9GAMM</name>
<keyword evidence="3" id="KW-1185">Reference proteome</keyword>
<comment type="caution">
    <text evidence="2">The sequence shown here is derived from an EMBL/GenBank/DDBJ whole genome shotgun (WGS) entry which is preliminary data.</text>
</comment>
<keyword evidence="1" id="KW-0812">Transmembrane</keyword>
<keyword evidence="1" id="KW-1133">Transmembrane helix</keyword>
<proteinExistence type="predicted"/>
<evidence type="ECO:0000313" key="2">
    <source>
        <dbReference type="EMBL" id="KHD09190.1"/>
    </source>
</evidence>
<dbReference type="Proteomes" id="UP000030428">
    <property type="component" value="Unassembled WGS sequence"/>
</dbReference>
<organism evidence="2 3">
    <name type="scientific">Candidatus Thiomargarita nelsonii</name>
    <dbReference type="NCBI Taxonomy" id="1003181"/>
    <lineage>
        <taxon>Bacteria</taxon>
        <taxon>Pseudomonadati</taxon>
        <taxon>Pseudomonadota</taxon>
        <taxon>Gammaproteobacteria</taxon>
        <taxon>Thiotrichales</taxon>
        <taxon>Thiotrichaceae</taxon>
        <taxon>Thiomargarita</taxon>
    </lineage>
</organism>
<evidence type="ECO:0000313" key="3">
    <source>
        <dbReference type="Proteomes" id="UP000030428"/>
    </source>
</evidence>
<feature type="transmembrane region" description="Helical" evidence="1">
    <location>
        <begin position="22"/>
        <end position="46"/>
    </location>
</feature>
<evidence type="ECO:0000256" key="1">
    <source>
        <dbReference type="SAM" id="Phobius"/>
    </source>
</evidence>
<gene>
    <name evidence="2" type="ORF">PN36_00350</name>
</gene>
<reference evidence="2 3" key="1">
    <citation type="journal article" date="2016" name="Front. Microbiol.">
        <title>Single-Cell (Meta-)Genomics of a Dimorphic Candidatus Thiomargarita nelsonii Reveals Genomic Plasticity.</title>
        <authorList>
            <person name="Flood B.E."/>
            <person name="Fliss P."/>
            <person name="Jones D.S."/>
            <person name="Dick G.J."/>
            <person name="Jain S."/>
            <person name="Kaster A.K."/>
            <person name="Winkel M."/>
            <person name="Mussmann M."/>
            <person name="Bailey J."/>
        </authorList>
    </citation>
    <scope>NUCLEOTIDE SEQUENCE [LARGE SCALE GENOMIC DNA]</scope>
    <source>
        <strain evidence="2">Hydrate Ridge</strain>
    </source>
</reference>
<dbReference type="EMBL" id="JSZA02000001">
    <property type="protein sequence ID" value="KHD09190.1"/>
    <property type="molecule type" value="Genomic_DNA"/>
</dbReference>